<keyword evidence="3" id="KW-1185">Reference proteome</keyword>
<dbReference type="AlphaFoldDB" id="A0A8I6TM78"/>
<keyword evidence="1" id="KW-1133">Transmembrane helix</keyword>
<proteinExistence type="predicted"/>
<dbReference type="Proteomes" id="UP000494040">
    <property type="component" value="Unassembled WGS sequence"/>
</dbReference>
<dbReference type="RefSeq" id="XP_024082756.1">
    <property type="nucleotide sequence ID" value="XM_024226988.1"/>
</dbReference>
<keyword evidence="1" id="KW-0472">Membrane</keyword>
<protein>
    <submittedName>
        <fullName evidence="2">Uncharacterized protein</fullName>
    </submittedName>
</protein>
<feature type="transmembrane region" description="Helical" evidence="1">
    <location>
        <begin position="67"/>
        <end position="89"/>
    </location>
</feature>
<dbReference type="PANTHER" id="PTHR46953:SF1">
    <property type="entry name" value="G-PROTEIN COUPLED RECEPTOR MTH-LIKE 1-RELATED"/>
    <property type="match status" value="1"/>
</dbReference>
<name>A0A8I6TM78_CIMLE</name>
<organism evidence="2 3">
    <name type="scientific">Cimex lectularius</name>
    <name type="common">Bed bug</name>
    <name type="synonym">Acanthia lectularia</name>
    <dbReference type="NCBI Taxonomy" id="79782"/>
    <lineage>
        <taxon>Eukaryota</taxon>
        <taxon>Metazoa</taxon>
        <taxon>Ecdysozoa</taxon>
        <taxon>Arthropoda</taxon>
        <taxon>Hexapoda</taxon>
        <taxon>Insecta</taxon>
        <taxon>Pterygota</taxon>
        <taxon>Neoptera</taxon>
        <taxon>Paraneoptera</taxon>
        <taxon>Hemiptera</taxon>
        <taxon>Heteroptera</taxon>
        <taxon>Panheteroptera</taxon>
        <taxon>Cimicomorpha</taxon>
        <taxon>Cimicidae</taxon>
        <taxon>Cimex</taxon>
    </lineage>
</organism>
<dbReference type="PANTHER" id="PTHR46953">
    <property type="entry name" value="G-PROTEIN COUPLED RECEPTOR MTH-LIKE 1-RELATED"/>
    <property type="match status" value="1"/>
</dbReference>
<dbReference type="Gene3D" id="1.20.1070.10">
    <property type="entry name" value="Rhodopsin 7-helix transmembrane proteins"/>
    <property type="match status" value="1"/>
</dbReference>
<feature type="transmembrane region" description="Helical" evidence="1">
    <location>
        <begin position="118"/>
        <end position="135"/>
    </location>
</feature>
<dbReference type="KEGG" id="clec:106665600"/>
<keyword evidence="1" id="KW-0812">Transmembrane</keyword>
<evidence type="ECO:0000256" key="1">
    <source>
        <dbReference type="SAM" id="Phobius"/>
    </source>
</evidence>
<sequence>MTFGYATKYIRARDKTKPIIAVEIAWVLAAIYVFLIITAHHFGVVRALSENMVEEEYYLDDKSHGSLIYLISEGIVIGCDFILIMMSALKCKWAKNNFSLEGKQYQANKEKLKTTFKVLFVHFVNWSFEIILYILEPKTKIRCVLVTTNSLQGLAIFVILIFKESFFKLLYRKLKKCMCCVTSNKVNSTSVFTT</sequence>
<evidence type="ECO:0000313" key="3">
    <source>
        <dbReference type="Proteomes" id="UP000494040"/>
    </source>
</evidence>
<evidence type="ECO:0000313" key="2">
    <source>
        <dbReference type="EnsemblMetazoa" id="XP_024082756.1"/>
    </source>
</evidence>
<reference evidence="2" key="1">
    <citation type="submission" date="2022-01" db="UniProtKB">
        <authorList>
            <consortium name="EnsemblMetazoa"/>
        </authorList>
    </citation>
    <scope>IDENTIFICATION</scope>
</reference>
<feature type="transmembrane region" description="Helical" evidence="1">
    <location>
        <begin position="20"/>
        <end position="42"/>
    </location>
</feature>
<dbReference type="EnsemblMetazoa" id="XM_024226988.1">
    <property type="protein sequence ID" value="XP_024082756.1"/>
    <property type="gene ID" value="LOC106665600"/>
</dbReference>
<accession>A0A8I6TM78</accession>
<dbReference type="GeneID" id="106665600"/>
<feature type="transmembrane region" description="Helical" evidence="1">
    <location>
        <begin position="141"/>
        <end position="162"/>
    </location>
</feature>
<dbReference type="InterPro" id="IPR052808">
    <property type="entry name" value="GPCR_Mth-like"/>
</dbReference>